<dbReference type="Proteomes" id="UP000585050">
    <property type="component" value="Unassembled WGS sequence"/>
</dbReference>
<organism evidence="2 3">
    <name type="scientific">Flammeovirga agarivorans</name>
    <dbReference type="NCBI Taxonomy" id="2726742"/>
    <lineage>
        <taxon>Bacteria</taxon>
        <taxon>Pseudomonadati</taxon>
        <taxon>Bacteroidota</taxon>
        <taxon>Cytophagia</taxon>
        <taxon>Cytophagales</taxon>
        <taxon>Flammeovirgaceae</taxon>
        <taxon>Flammeovirga</taxon>
    </lineage>
</organism>
<name>A0A7X8XXJ0_9BACT</name>
<dbReference type="EMBL" id="JABAIL010000006">
    <property type="protein sequence ID" value="NLR93289.1"/>
    <property type="molecule type" value="Genomic_DNA"/>
</dbReference>
<comment type="caution">
    <text evidence="2">The sequence shown here is derived from an EMBL/GenBank/DDBJ whole genome shotgun (WGS) entry which is preliminary data.</text>
</comment>
<feature type="chain" id="PRO_5030609209" evidence="1">
    <location>
        <begin position="21"/>
        <end position="153"/>
    </location>
</feature>
<evidence type="ECO:0000256" key="1">
    <source>
        <dbReference type="SAM" id="SignalP"/>
    </source>
</evidence>
<keyword evidence="1" id="KW-0732">Signal</keyword>
<dbReference type="AlphaFoldDB" id="A0A7X8XXJ0"/>
<accession>A0A7X8XXJ0</accession>
<feature type="signal peptide" evidence="1">
    <location>
        <begin position="1"/>
        <end position="20"/>
    </location>
</feature>
<gene>
    <name evidence="2" type="ORF">HGP29_18985</name>
</gene>
<evidence type="ECO:0000313" key="3">
    <source>
        <dbReference type="Proteomes" id="UP000585050"/>
    </source>
</evidence>
<sequence>MKQLTLSIIFFTIFSSLNFAQDINGISLKDASNKHSNRFGKKEQFCEMDGFLAWDTTDEAQIYSISFSPDYNHKRKYYNRMTASELEEFMAVIEAKYNISFDTIKRVPEQDYVLFYTQKNGCQYMIIHDLKIKKGLRKNVTFIIRSYHLFSQL</sequence>
<keyword evidence="3" id="KW-1185">Reference proteome</keyword>
<evidence type="ECO:0000313" key="2">
    <source>
        <dbReference type="EMBL" id="NLR93289.1"/>
    </source>
</evidence>
<protein>
    <submittedName>
        <fullName evidence="2">Uncharacterized protein</fullName>
    </submittedName>
</protein>
<reference evidence="2 3" key="1">
    <citation type="submission" date="2020-04" db="EMBL/GenBank/DDBJ databases">
        <title>Flammeovirga sp. SR4, a novel species isolated from seawater.</title>
        <authorList>
            <person name="Wang X."/>
        </authorList>
    </citation>
    <scope>NUCLEOTIDE SEQUENCE [LARGE SCALE GENOMIC DNA]</scope>
    <source>
        <strain evidence="2 3">SR4</strain>
    </source>
</reference>
<dbReference type="RefSeq" id="WP_168884004.1">
    <property type="nucleotide sequence ID" value="NZ_JABAIL010000006.1"/>
</dbReference>
<proteinExistence type="predicted"/>